<evidence type="ECO:0000256" key="5">
    <source>
        <dbReference type="ARBA" id="ARBA00022692"/>
    </source>
</evidence>
<feature type="domain" description="K+ potassium transporter integral membrane" evidence="11">
    <location>
        <begin position="61"/>
        <end position="548"/>
    </location>
</feature>
<evidence type="ECO:0000259" key="12">
    <source>
        <dbReference type="Pfam" id="PF22776"/>
    </source>
</evidence>
<dbReference type="PANTHER" id="PTHR30540">
    <property type="entry name" value="OSMOTIC STRESS POTASSIUM TRANSPORTER"/>
    <property type="match status" value="1"/>
</dbReference>
<feature type="transmembrane region" description="Helical" evidence="10">
    <location>
        <begin position="332"/>
        <end position="352"/>
    </location>
</feature>
<evidence type="ECO:0000256" key="10">
    <source>
        <dbReference type="RuleBase" id="RU321113"/>
    </source>
</evidence>
<dbReference type="GO" id="GO:0015079">
    <property type="term" value="F:potassium ion transmembrane transporter activity"/>
    <property type="evidence" value="ECO:0007669"/>
    <property type="project" value="UniProtKB-UniRule"/>
</dbReference>
<evidence type="ECO:0000313" key="14">
    <source>
        <dbReference type="Proteomes" id="UP001370490"/>
    </source>
</evidence>
<reference evidence="13 14" key="1">
    <citation type="submission" date="2023-12" db="EMBL/GenBank/DDBJ databases">
        <title>A high-quality genome assembly for Dillenia turbinata (Dilleniales).</title>
        <authorList>
            <person name="Chanderbali A."/>
        </authorList>
    </citation>
    <scope>NUCLEOTIDE SEQUENCE [LARGE SCALE GENOMIC DNA]</scope>
    <source>
        <strain evidence="13">LSX21</strain>
        <tissue evidence="13">Leaf</tissue>
    </source>
</reference>
<dbReference type="GO" id="GO:0005886">
    <property type="term" value="C:plasma membrane"/>
    <property type="evidence" value="ECO:0007669"/>
    <property type="project" value="UniProtKB-SubCell"/>
</dbReference>
<gene>
    <name evidence="13" type="ORF">RJ641_020569</name>
</gene>
<dbReference type="InterPro" id="IPR053952">
    <property type="entry name" value="K_trans_C"/>
</dbReference>
<proteinExistence type="inferred from homology"/>
<keyword evidence="4 10" id="KW-0633">Potassium transport</keyword>
<dbReference type="InterPro" id="IPR053951">
    <property type="entry name" value="K_trans_N"/>
</dbReference>
<keyword evidence="8 10" id="KW-0406">Ion transport</keyword>
<keyword evidence="3" id="KW-0813">Transport</keyword>
<dbReference type="EMBL" id="JBAMMX010000025">
    <property type="protein sequence ID" value="KAK6915452.1"/>
    <property type="molecule type" value="Genomic_DNA"/>
</dbReference>
<protein>
    <recommendedName>
        <fullName evidence="10">Potassium transporter</fullName>
    </recommendedName>
</protein>
<feature type="transmembrane region" description="Helical" evidence="10">
    <location>
        <begin position="372"/>
        <end position="392"/>
    </location>
</feature>
<feature type="transmembrane region" description="Helical" evidence="10">
    <location>
        <begin position="253"/>
        <end position="275"/>
    </location>
</feature>
<dbReference type="Pfam" id="PF02705">
    <property type="entry name" value="K_trans"/>
    <property type="match status" value="1"/>
</dbReference>
<evidence type="ECO:0000256" key="2">
    <source>
        <dbReference type="ARBA" id="ARBA00008440"/>
    </source>
</evidence>
<comment type="caution">
    <text evidence="13">The sequence shown here is derived from an EMBL/GenBank/DDBJ whole genome shotgun (WGS) entry which is preliminary data.</text>
</comment>
<keyword evidence="5 10" id="KW-0812">Transmembrane</keyword>
<name>A0AAN8YWH1_9MAGN</name>
<sequence length="762" mass="85947">MEDNSVVEMKEVVEQKRDLNQHGHTSFRKQVKVNPFDFESGDIINHTNTREDVDQVTLLKLAFQSIGVVYGDIGTSPLFMLAGAFPNGIQHSDDILGVLSLIIYSLIVIFLIKYVFIVLSANDNGDGGTFALYSLICRYAKVSLTPNPQTEDKEVSTYQLDASNHRLRLAFTLKSFLENSQHAKQILFFIAILGTSMVIGDGVLTPCTSVVSAVAGLKEAKSSLSDNVIMWLSVLILILLFQIQRFGTDKVGYCFSPVLTIWFLFIAIIGIYNFIVYDPTVIKALNPWYIVQYFKRNRKDAWISLGGVFLCLTGAEALFADLGHFNVRSIQISSCSLVFPSMIVAYIGQGSYLRKYPVNVPNTFYASVPKPAYWPMFVVAVLSSMVSSQSMISGTFSNVQQAMALGCFPQVKVVHTSAQYDGQIYVPEINTLLMLACVGVTLTFKNSLSLSNAYGLAVIFVFTLTSAFLVLVMIMIWKTNILLVLLYILTVGALELLFLSSLLFKFSEGGYFSLAFAGVFVSIMYVWNHGYRKSCDFELENKVSAQKVKEIALNPKISRLPGLALFYTDLVHGISPIFTHYISNVPALHSILIFVTIKTLPISKVPLEERFLFSRIEPYDLSIFRCVVRYGYNDARKERGSFEEMLVDRLKEFMMEDIQRVGRPNSRRLTVEEDNFISNGVVCNDEDEVKREVEFLNQQLQEGGVIYLFAENQVICSKGSSLSKRLVIEYGYHWLRRFMRQPDEIFLVPHLRLLKVGMIYEV</sequence>
<feature type="domain" description="K+ potassium transporter C-terminal" evidence="12">
    <location>
        <begin position="561"/>
        <end position="761"/>
    </location>
</feature>
<organism evidence="13 14">
    <name type="scientific">Dillenia turbinata</name>
    <dbReference type="NCBI Taxonomy" id="194707"/>
    <lineage>
        <taxon>Eukaryota</taxon>
        <taxon>Viridiplantae</taxon>
        <taxon>Streptophyta</taxon>
        <taxon>Embryophyta</taxon>
        <taxon>Tracheophyta</taxon>
        <taxon>Spermatophyta</taxon>
        <taxon>Magnoliopsida</taxon>
        <taxon>eudicotyledons</taxon>
        <taxon>Gunneridae</taxon>
        <taxon>Pentapetalae</taxon>
        <taxon>Dilleniales</taxon>
        <taxon>Dilleniaceae</taxon>
        <taxon>Dillenia</taxon>
    </lineage>
</organism>
<feature type="transmembrane region" description="Helical" evidence="10">
    <location>
        <begin position="224"/>
        <end position="241"/>
    </location>
</feature>
<keyword evidence="6 10" id="KW-0630">Potassium</keyword>
<evidence type="ECO:0000256" key="3">
    <source>
        <dbReference type="ARBA" id="ARBA00022448"/>
    </source>
</evidence>
<dbReference type="AlphaFoldDB" id="A0AAN8YWH1"/>
<feature type="transmembrane region" description="Helical" evidence="10">
    <location>
        <begin position="484"/>
        <end position="504"/>
    </location>
</feature>
<dbReference type="InterPro" id="IPR003855">
    <property type="entry name" value="K+_transporter"/>
</dbReference>
<feature type="transmembrane region" description="Helical" evidence="10">
    <location>
        <begin position="95"/>
        <end position="116"/>
    </location>
</feature>
<feature type="transmembrane region" description="Helical" evidence="10">
    <location>
        <begin position="510"/>
        <end position="527"/>
    </location>
</feature>
<dbReference type="PANTHER" id="PTHR30540:SF117">
    <property type="entry name" value="POTASSIUM TRANSPORTER"/>
    <property type="match status" value="1"/>
</dbReference>
<evidence type="ECO:0000259" key="11">
    <source>
        <dbReference type="Pfam" id="PF02705"/>
    </source>
</evidence>
<dbReference type="Proteomes" id="UP001370490">
    <property type="component" value="Unassembled WGS sequence"/>
</dbReference>
<evidence type="ECO:0000256" key="7">
    <source>
        <dbReference type="ARBA" id="ARBA00022989"/>
    </source>
</evidence>
<evidence type="ECO:0000256" key="9">
    <source>
        <dbReference type="ARBA" id="ARBA00023136"/>
    </source>
</evidence>
<evidence type="ECO:0000256" key="4">
    <source>
        <dbReference type="ARBA" id="ARBA00022538"/>
    </source>
</evidence>
<evidence type="ECO:0000256" key="1">
    <source>
        <dbReference type="ARBA" id="ARBA00004651"/>
    </source>
</evidence>
<evidence type="ECO:0000313" key="13">
    <source>
        <dbReference type="EMBL" id="KAK6915452.1"/>
    </source>
</evidence>
<feature type="transmembrane region" description="Helical" evidence="10">
    <location>
        <begin position="454"/>
        <end position="477"/>
    </location>
</feature>
<evidence type="ECO:0000256" key="8">
    <source>
        <dbReference type="ARBA" id="ARBA00023065"/>
    </source>
</evidence>
<keyword evidence="9 10" id="KW-0472">Membrane</keyword>
<evidence type="ECO:0000256" key="6">
    <source>
        <dbReference type="ARBA" id="ARBA00022958"/>
    </source>
</evidence>
<comment type="function">
    <text evidence="10">Potassium transporter.</text>
</comment>
<feature type="transmembrane region" description="Helical" evidence="10">
    <location>
        <begin position="186"/>
        <end position="204"/>
    </location>
</feature>
<comment type="similarity">
    <text evidence="2 10">Belongs to the HAK/KUP transporter (TC 2.A.72.3) family.</text>
</comment>
<comment type="subcellular location">
    <subcellularLocation>
        <location evidence="1">Cell membrane</location>
        <topology evidence="1">Multi-pass membrane protein</topology>
    </subcellularLocation>
    <subcellularLocation>
        <location evidence="10">Membrane</location>
        <topology evidence="10">Multi-pass membrane protein</topology>
    </subcellularLocation>
</comment>
<dbReference type="NCBIfam" id="TIGR00794">
    <property type="entry name" value="kup"/>
    <property type="match status" value="1"/>
</dbReference>
<comment type="caution">
    <text evidence="10">Lacks conserved residue(s) required for the propagation of feature annotation.</text>
</comment>
<feature type="transmembrane region" description="Helical" evidence="10">
    <location>
        <begin position="301"/>
        <end position="320"/>
    </location>
</feature>
<keyword evidence="7 10" id="KW-1133">Transmembrane helix</keyword>
<keyword evidence="14" id="KW-1185">Reference proteome</keyword>
<accession>A0AAN8YWH1</accession>
<dbReference type="Pfam" id="PF22776">
    <property type="entry name" value="K_trans_C"/>
    <property type="match status" value="1"/>
</dbReference>